<dbReference type="Proteomes" id="UP000476055">
    <property type="component" value="Unassembled WGS sequence"/>
</dbReference>
<dbReference type="Gene3D" id="1.10.10.60">
    <property type="entry name" value="Homeodomain-like"/>
    <property type="match status" value="2"/>
</dbReference>
<evidence type="ECO:0000256" key="2">
    <source>
        <dbReference type="ARBA" id="ARBA00023125"/>
    </source>
</evidence>
<comment type="caution">
    <text evidence="5">The sequence shown here is derived from an EMBL/GenBank/DDBJ whole genome shotgun (WGS) entry which is preliminary data.</text>
</comment>
<name>A0A6L5YFM5_9FIRM</name>
<keyword evidence="1" id="KW-0805">Transcription regulation</keyword>
<evidence type="ECO:0000256" key="3">
    <source>
        <dbReference type="ARBA" id="ARBA00023163"/>
    </source>
</evidence>
<sequence>MAKTKRVVTEYRSYYLPMQFPVLLLSGDYWKISDIPSGSLHFHNCLEIGLCHSDSGTLEINAEKQSFHAGDVTILPRNVPHTTYSTPGTRSHWSYLFLDPRELFRNLLPASWKNYDLSTDGFPGFRYIFSKEDFPHINYLVSYIIHELEEQNPCYQISARSLLCSLYIELYRIESLGGVNPGTAKPGSPEILALQDRKKEGEIAENSLVISPALEYIEKNYMQQFTIEYLAELCHWSPTHFRRVFHDIMGTSPLDYVNNTRILKSCILLRSTEHSILDISEMVGFHSVSSFNRYFAKLMQMSPREYRKQMQQSEKKAENQSILEFAGWMRPE</sequence>
<dbReference type="InterPro" id="IPR014710">
    <property type="entry name" value="RmlC-like_jellyroll"/>
</dbReference>
<dbReference type="GO" id="GO:0043565">
    <property type="term" value="F:sequence-specific DNA binding"/>
    <property type="evidence" value="ECO:0007669"/>
    <property type="project" value="InterPro"/>
</dbReference>
<dbReference type="Gene3D" id="2.60.120.10">
    <property type="entry name" value="Jelly Rolls"/>
    <property type="match status" value="1"/>
</dbReference>
<dbReference type="PANTHER" id="PTHR43280">
    <property type="entry name" value="ARAC-FAMILY TRANSCRIPTIONAL REGULATOR"/>
    <property type="match status" value="1"/>
</dbReference>
<keyword evidence="6" id="KW-1185">Reference proteome</keyword>
<dbReference type="Pfam" id="PF12833">
    <property type="entry name" value="HTH_18"/>
    <property type="match status" value="1"/>
</dbReference>
<dbReference type="SMART" id="SM00342">
    <property type="entry name" value="HTH_ARAC"/>
    <property type="match status" value="1"/>
</dbReference>
<evidence type="ECO:0000256" key="1">
    <source>
        <dbReference type="ARBA" id="ARBA00023015"/>
    </source>
</evidence>
<organism evidence="5 6">
    <name type="scientific">Waltera intestinalis</name>
    <dbReference type="NCBI Taxonomy" id="2606635"/>
    <lineage>
        <taxon>Bacteria</taxon>
        <taxon>Bacillati</taxon>
        <taxon>Bacillota</taxon>
        <taxon>Clostridia</taxon>
        <taxon>Lachnospirales</taxon>
        <taxon>Lachnospiraceae</taxon>
        <taxon>Waltera</taxon>
    </lineage>
</organism>
<dbReference type="Pfam" id="PF02311">
    <property type="entry name" value="AraC_binding"/>
    <property type="match status" value="1"/>
</dbReference>
<evidence type="ECO:0000313" key="6">
    <source>
        <dbReference type="Proteomes" id="UP000476055"/>
    </source>
</evidence>
<dbReference type="SUPFAM" id="SSF51215">
    <property type="entry name" value="Regulatory protein AraC"/>
    <property type="match status" value="1"/>
</dbReference>
<dbReference type="PROSITE" id="PS00041">
    <property type="entry name" value="HTH_ARAC_FAMILY_1"/>
    <property type="match status" value="1"/>
</dbReference>
<proteinExistence type="predicted"/>
<dbReference type="InterPro" id="IPR003313">
    <property type="entry name" value="AraC-bd"/>
</dbReference>
<keyword evidence="2" id="KW-0238">DNA-binding</keyword>
<dbReference type="RefSeq" id="WP_154494987.1">
    <property type="nucleotide sequence ID" value="NZ_VUMU01000001.1"/>
</dbReference>
<dbReference type="InterPro" id="IPR037923">
    <property type="entry name" value="HTH-like"/>
</dbReference>
<reference evidence="5 6" key="1">
    <citation type="submission" date="2019-08" db="EMBL/GenBank/DDBJ databases">
        <title>In-depth cultivation of the pig gut microbiome towards novel bacterial diversity and tailored functional studies.</title>
        <authorList>
            <person name="Wylensek D."/>
            <person name="Hitch T.C.A."/>
            <person name="Clavel T."/>
        </authorList>
    </citation>
    <scope>NUCLEOTIDE SEQUENCE [LARGE SCALE GENOMIC DNA]</scope>
    <source>
        <strain evidence="5 6">WCA3-601-WT-6H</strain>
    </source>
</reference>
<dbReference type="EMBL" id="VUMU01000001">
    <property type="protein sequence ID" value="MST56955.1"/>
    <property type="molecule type" value="Genomic_DNA"/>
</dbReference>
<dbReference type="InterPro" id="IPR018062">
    <property type="entry name" value="HTH_AraC-typ_CS"/>
</dbReference>
<dbReference type="InterPro" id="IPR009057">
    <property type="entry name" value="Homeodomain-like_sf"/>
</dbReference>
<dbReference type="InterPro" id="IPR018060">
    <property type="entry name" value="HTH_AraC"/>
</dbReference>
<accession>A0A6L5YFM5</accession>
<evidence type="ECO:0000259" key="4">
    <source>
        <dbReference type="PROSITE" id="PS01124"/>
    </source>
</evidence>
<dbReference type="SUPFAM" id="SSF46689">
    <property type="entry name" value="Homeodomain-like"/>
    <property type="match status" value="2"/>
</dbReference>
<feature type="domain" description="HTH araC/xylS-type" evidence="4">
    <location>
        <begin position="211"/>
        <end position="309"/>
    </location>
</feature>
<keyword evidence="3" id="KW-0804">Transcription</keyword>
<evidence type="ECO:0000313" key="5">
    <source>
        <dbReference type="EMBL" id="MST56955.1"/>
    </source>
</evidence>
<dbReference type="GO" id="GO:0003700">
    <property type="term" value="F:DNA-binding transcription factor activity"/>
    <property type="evidence" value="ECO:0007669"/>
    <property type="project" value="InterPro"/>
</dbReference>
<gene>
    <name evidence="5" type="ORF">FYJ59_01620</name>
</gene>
<dbReference type="PANTHER" id="PTHR43280:SF28">
    <property type="entry name" value="HTH-TYPE TRANSCRIPTIONAL ACTIVATOR RHAS"/>
    <property type="match status" value="1"/>
</dbReference>
<dbReference type="AlphaFoldDB" id="A0A6L5YFM5"/>
<dbReference type="CDD" id="cd02208">
    <property type="entry name" value="cupin_RmlC-like"/>
    <property type="match status" value="1"/>
</dbReference>
<dbReference type="PROSITE" id="PS01124">
    <property type="entry name" value="HTH_ARAC_FAMILY_2"/>
    <property type="match status" value="1"/>
</dbReference>
<protein>
    <submittedName>
        <fullName evidence="5">AraC family transcriptional regulator</fullName>
    </submittedName>
</protein>